<dbReference type="SUPFAM" id="SSF52172">
    <property type="entry name" value="CheY-like"/>
    <property type="match status" value="1"/>
</dbReference>
<gene>
    <name evidence="1" type="ORF">GURASL_19470</name>
</gene>
<dbReference type="InterPro" id="IPR011006">
    <property type="entry name" value="CheY-like_superfamily"/>
</dbReference>
<evidence type="ECO:0000313" key="1">
    <source>
        <dbReference type="EMBL" id="BDV43024.1"/>
    </source>
</evidence>
<protein>
    <recommendedName>
        <fullName evidence="3">Response regulatory domain-containing protein</fullName>
    </recommendedName>
</protein>
<accession>A0ABM8ELD7</accession>
<evidence type="ECO:0008006" key="3">
    <source>
        <dbReference type="Google" id="ProtNLM"/>
    </source>
</evidence>
<dbReference type="RefSeq" id="WP_281999138.1">
    <property type="nucleotide sequence ID" value="NZ_AP027151.1"/>
</dbReference>
<organism evidence="1 2">
    <name type="scientific">Geotalea uraniireducens</name>
    <dbReference type="NCBI Taxonomy" id="351604"/>
    <lineage>
        <taxon>Bacteria</taxon>
        <taxon>Pseudomonadati</taxon>
        <taxon>Thermodesulfobacteriota</taxon>
        <taxon>Desulfuromonadia</taxon>
        <taxon>Geobacterales</taxon>
        <taxon>Geobacteraceae</taxon>
        <taxon>Geotalea</taxon>
    </lineage>
</organism>
<keyword evidence="2" id="KW-1185">Reference proteome</keyword>
<dbReference type="Proteomes" id="UP001317705">
    <property type="component" value="Chromosome"/>
</dbReference>
<evidence type="ECO:0000313" key="2">
    <source>
        <dbReference type="Proteomes" id="UP001317705"/>
    </source>
</evidence>
<sequence>MEQGKILIYDEGGFSKVCAAILAKQGYAAEQVSAGAAPEQQGAFDLVIASYPFGAQFSADIKKLSIPVIVLTDHISSDLLSFLKVLEVSYCLMKPLNFDKFVLLVKNLMSGVEIGPGGYSIV</sequence>
<proteinExistence type="predicted"/>
<reference evidence="1 2" key="1">
    <citation type="submission" date="2022-12" db="EMBL/GenBank/DDBJ databases">
        <title>Polyphasic characterization of Geotalea uranireducens NIT-SL11 newly isolated from a complex of sewage sludge and microbially reduced graphene oxide.</title>
        <authorList>
            <person name="Xie L."/>
            <person name="Yoshida N."/>
            <person name="Meng L."/>
        </authorList>
    </citation>
    <scope>NUCLEOTIDE SEQUENCE [LARGE SCALE GENOMIC DNA]</scope>
    <source>
        <strain evidence="1 2">NIT-SL11</strain>
    </source>
</reference>
<name>A0ABM8ELD7_9BACT</name>
<dbReference type="EMBL" id="AP027151">
    <property type="protein sequence ID" value="BDV43024.1"/>
    <property type="molecule type" value="Genomic_DNA"/>
</dbReference>